<dbReference type="Proteomes" id="UP000270094">
    <property type="component" value="Unassembled WGS sequence"/>
</dbReference>
<reference evidence="2 3" key="1">
    <citation type="submission" date="2018-11" db="EMBL/GenBank/DDBJ databases">
        <authorList>
            <consortium name="Pathogen Informatics"/>
        </authorList>
    </citation>
    <scope>NUCLEOTIDE SEQUENCE [LARGE SCALE GENOMIC DNA]</scope>
</reference>
<keyword evidence="3" id="KW-1185">Reference proteome</keyword>
<accession>A0A3P7ISK6</accession>
<keyword evidence="1" id="KW-0175">Coiled coil</keyword>
<name>A0A3P7ISK6_STRVU</name>
<dbReference type="OrthoDB" id="5869586at2759"/>
<feature type="coiled-coil region" evidence="1">
    <location>
        <begin position="21"/>
        <end position="48"/>
    </location>
</feature>
<organism evidence="2 3">
    <name type="scientific">Strongylus vulgaris</name>
    <name type="common">Blood worm</name>
    <dbReference type="NCBI Taxonomy" id="40348"/>
    <lineage>
        <taxon>Eukaryota</taxon>
        <taxon>Metazoa</taxon>
        <taxon>Ecdysozoa</taxon>
        <taxon>Nematoda</taxon>
        <taxon>Chromadorea</taxon>
        <taxon>Rhabditida</taxon>
        <taxon>Rhabditina</taxon>
        <taxon>Rhabditomorpha</taxon>
        <taxon>Strongyloidea</taxon>
        <taxon>Strongylidae</taxon>
        <taxon>Strongylus</taxon>
    </lineage>
</organism>
<protein>
    <submittedName>
        <fullName evidence="2">Uncharacterized protein</fullName>
    </submittedName>
</protein>
<evidence type="ECO:0000313" key="2">
    <source>
        <dbReference type="EMBL" id="VDM70039.1"/>
    </source>
</evidence>
<feature type="non-terminal residue" evidence="2">
    <location>
        <position position="1"/>
    </location>
</feature>
<dbReference type="EMBL" id="UYYB01014479">
    <property type="protein sequence ID" value="VDM70039.1"/>
    <property type="molecule type" value="Genomic_DNA"/>
</dbReference>
<evidence type="ECO:0000313" key="3">
    <source>
        <dbReference type="Proteomes" id="UP000270094"/>
    </source>
</evidence>
<sequence>PPKQTIKLTTEKKKELAHDITEFLEAYKEQTEKRRKELSEKIDAYYLELRDDIRRAAELILSKDVLNMNLFEFLRATTVNESTETSEELSTASKNPSSEKIDITSEAVAAFENLSIPVETKHRKILGADRLRRHFSEDDNAIVCILHKKVYSYYFDYGNNFASLPFTVRVPPSCVP</sequence>
<proteinExistence type="predicted"/>
<dbReference type="AlphaFoldDB" id="A0A3P7ISK6"/>
<gene>
    <name evidence="2" type="ORF">SVUK_LOCUS5037</name>
</gene>
<evidence type="ECO:0000256" key="1">
    <source>
        <dbReference type="SAM" id="Coils"/>
    </source>
</evidence>